<dbReference type="Pfam" id="PF00651">
    <property type="entry name" value="BTB"/>
    <property type="match status" value="1"/>
</dbReference>
<sequence length="502" mass="56010">MVDASSPNKTTDCADLPQFKAPYDRTDGDVILRSCDNISYRVHRIILMMASPVFADMFNLPQPSESPVTAADQLTVSPPAVVDLTEDGKTIRGLLDACYPFGDPILDDLDTARSVLEAAMKYEFAKATRFSERKLQAFVTREPLRVFAIACRLNFEEMAKSAAEQVHSQSLFKQGMVYVEELDQVPAGCFHRLLQYYRRRGQWQELKFCTAHAHGSKGKGKRGGKRRVSDAPPPFDSPEADVIITTSDNVCFRVQATFISMAAPGLADRLPARSTLDTNVKEDCGDRHVSVEEDSRTLAGLLQLCHPTATPDIPADDLDYIACLVHAARKYRVEKVIWLIKLLWPRYIPLDPFRTYFLASSYGWTSEARTAADVLLSKTIESIEGWYSPILEDIHTRPYYRILAYHAKCSAAISATGTEMTAWLDDDATKTIYCSNFEALLQRPSPQTIKDDSTVAKLVALILEKKCSSCPPPSRSLPHVAFCNSTASKVKELVEKVDFDTL</sequence>
<comment type="caution">
    <text evidence="3">The sequence shown here is derived from an EMBL/GenBank/DDBJ whole genome shotgun (WGS) entry which is preliminary data.</text>
</comment>
<proteinExistence type="predicted"/>
<dbReference type="PROSITE" id="PS50097">
    <property type="entry name" value="BTB"/>
    <property type="match status" value="1"/>
</dbReference>
<evidence type="ECO:0000313" key="3">
    <source>
        <dbReference type="EMBL" id="TFY56452.1"/>
    </source>
</evidence>
<evidence type="ECO:0000259" key="2">
    <source>
        <dbReference type="PROSITE" id="PS50097"/>
    </source>
</evidence>
<accession>A0A4Y9Y2X9</accession>
<organism evidence="3 4">
    <name type="scientific">Rhodofomes roseus</name>
    <dbReference type="NCBI Taxonomy" id="34475"/>
    <lineage>
        <taxon>Eukaryota</taxon>
        <taxon>Fungi</taxon>
        <taxon>Dikarya</taxon>
        <taxon>Basidiomycota</taxon>
        <taxon>Agaricomycotina</taxon>
        <taxon>Agaricomycetes</taxon>
        <taxon>Polyporales</taxon>
        <taxon>Rhodofomes</taxon>
    </lineage>
</organism>
<feature type="domain" description="BTB" evidence="2">
    <location>
        <begin position="28"/>
        <end position="99"/>
    </location>
</feature>
<dbReference type="STRING" id="34475.A0A4Y9Y2X9"/>
<name>A0A4Y9Y2X9_9APHY</name>
<dbReference type="Gene3D" id="3.30.710.10">
    <property type="entry name" value="Potassium Channel Kv1.1, Chain A"/>
    <property type="match status" value="1"/>
</dbReference>
<dbReference type="Proteomes" id="UP000298390">
    <property type="component" value="Unassembled WGS sequence"/>
</dbReference>
<gene>
    <name evidence="3" type="ORF">EVJ58_g7636</name>
</gene>
<evidence type="ECO:0000256" key="1">
    <source>
        <dbReference type="SAM" id="MobiDB-lite"/>
    </source>
</evidence>
<dbReference type="SUPFAM" id="SSF54695">
    <property type="entry name" value="POZ domain"/>
    <property type="match status" value="1"/>
</dbReference>
<reference evidence="3 4" key="1">
    <citation type="submission" date="2019-01" db="EMBL/GenBank/DDBJ databases">
        <title>Genome sequencing of the rare red list fungi Fomitopsis rosea.</title>
        <authorList>
            <person name="Buettner E."/>
            <person name="Kellner H."/>
        </authorList>
    </citation>
    <scope>NUCLEOTIDE SEQUENCE [LARGE SCALE GENOMIC DNA]</scope>
    <source>
        <strain evidence="3 4">DSM 105464</strain>
    </source>
</reference>
<dbReference type="AlphaFoldDB" id="A0A4Y9Y2X9"/>
<dbReference type="CDD" id="cd18186">
    <property type="entry name" value="BTB_POZ_ZBTB_KLHL-like"/>
    <property type="match status" value="1"/>
</dbReference>
<dbReference type="EMBL" id="SEKV01000503">
    <property type="protein sequence ID" value="TFY56452.1"/>
    <property type="molecule type" value="Genomic_DNA"/>
</dbReference>
<dbReference type="SMART" id="SM00225">
    <property type="entry name" value="BTB"/>
    <property type="match status" value="2"/>
</dbReference>
<dbReference type="InterPro" id="IPR000210">
    <property type="entry name" value="BTB/POZ_dom"/>
</dbReference>
<feature type="compositionally biased region" description="Basic residues" evidence="1">
    <location>
        <begin position="215"/>
        <end position="226"/>
    </location>
</feature>
<feature type="region of interest" description="Disordered" evidence="1">
    <location>
        <begin position="215"/>
        <end position="239"/>
    </location>
</feature>
<evidence type="ECO:0000313" key="4">
    <source>
        <dbReference type="Proteomes" id="UP000298390"/>
    </source>
</evidence>
<dbReference type="InterPro" id="IPR011333">
    <property type="entry name" value="SKP1/BTB/POZ_sf"/>
</dbReference>
<protein>
    <recommendedName>
        <fullName evidence="2">BTB domain-containing protein</fullName>
    </recommendedName>
</protein>